<gene>
    <name evidence="3" type="ORF">FD25_GL001284</name>
</gene>
<dbReference type="PANTHER" id="PTHR30336:SF4">
    <property type="entry name" value="ENVELOPE BIOGENESIS FACTOR ELYC"/>
    <property type="match status" value="1"/>
</dbReference>
<keyword evidence="1" id="KW-0472">Membrane</keyword>
<feature type="transmembrane region" description="Helical" evidence="1">
    <location>
        <begin position="50"/>
        <end position="76"/>
    </location>
</feature>
<dbReference type="InterPro" id="IPR051599">
    <property type="entry name" value="Cell_Envelope_Assoc"/>
</dbReference>
<proteinExistence type="predicted"/>
<dbReference type="InterPro" id="IPR003848">
    <property type="entry name" value="DUF218"/>
</dbReference>
<name>A0A0R1LKF1_9LACO</name>
<dbReference type="GO" id="GO:0043164">
    <property type="term" value="P:Gram-negative-bacterium-type cell wall biogenesis"/>
    <property type="evidence" value="ECO:0007669"/>
    <property type="project" value="TreeGrafter"/>
</dbReference>
<accession>A0A0R1LKF1</accession>
<dbReference type="PATRIC" id="fig|1423715.3.peg.1317"/>
<dbReference type="STRING" id="1423715.FD25_GL001284"/>
<dbReference type="RefSeq" id="WP_057804675.1">
    <property type="nucleotide sequence ID" value="NZ_AZDV01000028.1"/>
</dbReference>
<evidence type="ECO:0000256" key="1">
    <source>
        <dbReference type="SAM" id="Phobius"/>
    </source>
</evidence>
<dbReference type="Pfam" id="PF02698">
    <property type="entry name" value="DUF218"/>
    <property type="match status" value="1"/>
</dbReference>
<dbReference type="InterPro" id="IPR014729">
    <property type="entry name" value="Rossmann-like_a/b/a_fold"/>
</dbReference>
<dbReference type="CDD" id="cd06259">
    <property type="entry name" value="YdcF-like"/>
    <property type="match status" value="1"/>
</dbReference>
<feature type="transmembrane region" description="Helical" evidence="1">
    <location>
        <begin position="120"/>
        <end position="144"/>
    </location>
</feature>
<keyword evidence="1" id="KW-1133">Transmembrane helix</keyword>
<evidence type="ECO:0000259" key="2">
    <source>
        <dbReference type="Pfam" id="PF02698"/>
    </source>
</evidence>
<sequence length="328" mass="35881">MLLSLIFFLLCLTALMTFWQPHGLFSAVITSLSGGLIILIASFSHHAWAQGLALIGWAVVTFMAVSGVLTLLLILITPQRVLRKRERLTWGLRLAIGGWLVLGGGWTWAVLTGHFSDTLWPWVTFIPVFSLYLGILYVASLVGYGRASLHRFRNADTLVILGAGLVNGNQVGRILGARLDTALALAKHQSSPVTLLVTGGQGPDETVSEAAAMAAYLQAHGFPAERIVQETAATNTLTNLFNSQRLWVKLPQQGGQVVLITSSYHLFRAQILAHHLGIRCPGVPAPTRWSYLPLAWAREFLAILMLHPRLHRGVLVTLVVINGLWLLI</sequence>
<keyword evidence="4" id="KW-1185">Reference proteome</keyword>
<reference evidence="3 4" key="1">
    <citation type="journal article" date="2015" name="Genome Announc.">
        <title>Expanding the biotechnology potential of lactobacilli through comparative genomics of 213 strains and associated genera.</title>
        <authorList>
            <person name="Sun Z."/>
            <person name="Harris H.M."/>
            <person name="McCann A."/>
            <person name="Guo C."/>
            <person name="Argimon S."/>
            <person name="Zhang W."/>
            <person name="Yang X."/>
            <person name="Jeffery I.B."/>
            <person name="Cooney J.C."/>
            <person name="Kagawa T.F."/>
            <person name="Liu W."/>
            <person name="Song Y."/>
            <person name="Salvetti E."/>
            <person name="Wrobel A."/>
            <person name="Rasinkangas P."/>
            <person name="Parkhill J."/>
            <person name="Rea M.C."/>
            <person name="O'Sullivan O."/>
            <person name="Ritari J."/>
            <person name="Douillard F.P."/>
            <person name="Paul Ross R."/>
            <person name="Yang R."/>
            <person name="Briner A.E."/>
            <person name="Felis G.E."/>
            <person name="de Vos W.M."/>
            <person name="Barrangou R."/>
            <person name="Klaenhammer T.R."/>
            <person name="Caufield P.W."/>
            <person name="Cui Y."/>
            <person name="Zhang H."/>
            <person name="O'Toole P.W."/>
        </authorList>
    </citation>
    <scope>NUCLEOTIDE SEQUENCE [LARGE SCALE GENOMIC DNA]</scope>
    <source>
        <strain evidence="3 4">DSM 19394</strain>
    </source>
</reference>
<dbReference type="GO" id="GO:0000270">
    <property type="term" value="P:peptidoglycan metabolic process"/>
    <property type="evidence" value="ECO:0007669"/>
    <property type="project" value="TreeGrafter"/>
</dbReference>
<dbReference type="PANTHER" id="PTHR30336">
    <property type="entry name" value="INNER MEMBRANE PROTEIN, PROBABLE PERMEASE"/>
    <property type="match status" value="1"/>
</dbReference>
<comment type="caution">
    <text evidence="3">The sequence shown here is derived from an EMBL/GenBank/DDBJ whole genome shotgun (WGS) entry which is preliminary data.</text>
</comment>
<organism evidence="3 4">
    <name type="scientific">Levilactobacillus acidifarinae DSM 19394 = JCM 15949</name>
    <dbReference type="NCBI Taxonomy" id="1423715"/>
    <lineage>
        <taxon>Bacteria</taxon>
        <taxon>Bacillati</taxon>
        <taxon>Bacillota</taxon>
        <taxon>Bacilli</taxon>
        <taxon>Lactobacillales</taxon>
        <taxon>Lactobacillaceae</taxon>
        <taxon>Levilactobacillus</taxon>
    </lineage>
</organism>
<evidence type="ECO:0000313" key="4">
    <source>
        <dbReference type="Proteomes" id="UP000051955"/>
    </source>
</evidence>
<dbReference type="Gene3D" id="3.40.50.620">
    <property type="entry name" value="HUPs"/>
    <property type="match status" value="1"/>
</dbReference>
<feature type="domain" description="DUF218" evidence="2">
    <location>
        <begin position="156"/>
        <end position="295"/>
    </location>
</feature>
<dbReference type="EMBL" id="AZDV01000028">
    <property type="protein sequence ID" value="KRK93955.1"/>
    <property type="molecule type" value="Genomic_DNA"/>
</dbReference>
<dbReference type="Proteomes" id="UP000051955">
    <property type="component" value="Unassembled WGS sequence"/>
</dbReference>
<evidence type="ECO:0000313" key="3">
    <source>
        <dbReference type="EMBL" id="KRK93955.1"/>
    </source>
</evidence>
<dbReference type="OrthoDB" id="9782395at2"/>
<protein>
    <recommendedName>
        <fullName evidence="2">DUF218 domain-containing protein</fullName>
    </recommendedName>
</protein>
<feature type="transmembrane region" description="Helical" evidence="1">
    <location>
        <begin position="88"/>
        <end position="108"/>
    </location>
</feature>
<dbReference type="AlphaFoldDB" id="A0A0R1LKF1"/>
<dbReference type="GO" id="GO:0005886">
    <property type="term" value="C:plasma membrane"/>
    <property type="evidence" value="ECO:0007669"/>
    <property type="project" value="TreeGrafter"/>
</dbReference>
<keyword evidence="1" id="KW-0812">Transmembrane</keyword>